<proteinExistence type="predicted"/>
<feature type="region of interest" description="Disordered" evidence="1">
    <location>
        <begin position="43"/>
        <end position="70"/>
    </location>
</feature>
<evidence type="ECO:0000256" key="1">
    <source>
        <dbReference type="SAM" id="MobiDB-lite"/>
    </source>
</evidence>
<name>A0A8C3VP67_9CETA</name>
<reference evidence="2" key="2">
    <citation type="submission" date="2025-09" db="UniProtKB">
        <authorList>
            <consortium name="Ensembl"/>
        </authorList>
    </citation>
    <scope>IDENTIFICATION</scope>
</reference>
<keyword evidence="3" id="KW-1185">Reference proteome</keyword>
<dbReference type="Ensembl" id="ENSCWAT00000001945.1">
    <property type="protein sequence ID" value="ENSCWAP00000001772.1"/>
    <property type="gene ID" value="ENSCWAG00000001470.1"/>
</dbReference>
<accession>A0A8C3VP67</accession>
<protein>
    <submittedName>
        <fullName evidence="2">Uncharacterized protein</fullName>
    </submittedName>
</protein>
<evidence type="ECO:0000313" key="2">
    <source>
        <dbReference type="Ensembl" id="ENSCWAP00000001772.1"/>
    </source>
</evidence>
<sequence>QQLRSLSSLVAQQVKDLTLSLQQHRSCVVWVRSLAQELPHLCKDADKKQSRKPPTLEMEDKNRRSRNGFY</sequence>
<dbReference type="Proteomes" id="UP000694540">
    <property type="component" value="Unplaced"/>
</dbReference>
<reference evidence="2" key="1">
    <citation type="submission" date="2025-08" db="UniProtKB">
        <authorList>
            <consortium name="Ensembl"/>
        </authorList>
    </citation>
    <scope>IDENTIFICATION</scope>
</reference>
<dbReference type="GeneTree" id="ENSGT00910000147304"/>
<organism evidence="2 3">
    <name type="scientific">Catagonus wagneri</name>
    <name type="common">Chacoan peccary</name>
    <dbReference type="NCBI Taxonomy" id="51154"/>
    <lineage>
        <taxon>Eukaryota</taxon>
        <taxon>Metazoa</taxon>
        <taxon>Chordata</taxon>
        <taxon>Craniata</taxon>
        <taxon>Vertebrata</taxon>
        <taxon>Euteleostomi</taxon>
        <taxon>Mammalia</taxon>
        <taxon>Eutheria</taxon>
        <taxon>Laurasiatheria</taxon>
        <taxon>Artiodactyla</taxon>
        <taxon>Suina</taxon>
        <taxon>Tayassuidae</taxon>
        <taxon>Catagonus</taxon>
    </lineage>
</organism>
<dbReference type="AlphaFoldDB" id="A0A8C3VP67"/>
<evidence type="ECO:0000313" key="3">
    <source>
        <dbReference type="Proteomes" id="UP000694540"/>
    </source>
</evidence>